<evidence type="ECO:0000256" key="3">
    <source>
        <dbReference type="ARBA" id="ARBA00022475"/>
    </source>
</evidence>
<feature type="transmembrane region" description="Helical" evidence="7">
    <location>
        <begin position="12"/>
        <end position="31"/>
    </location>
</feature>
<name>A0A6N6M5P5_9FLAO</name>
<dbReference type="InterPro" id="IPR011066">
    <property type="entry name" value="MscS_channel_C_sf"/>
</dbReference>
<dbReference type="AlphaFoldDB" id="A0A6N6M5P5"/>
<evidence type="ECO:0000256" key="5">
    <source>
        <dbReference type="ARBA" id="ARBA00022989"/>
    </source>
</evidence>
<sequence>MNKVENWLETAITMLPNFIIAILVLLIFYFLSKLIRMVLGKVLHRSMSNDSVIRLILSLTGFAIMLTGIMVALSVLKLDKTVTSVLAGVGVIGLALGFAFQDAAANFISGVAMAVKSPINIGDIVETNSYFGTVKRIGLRSTTVTSPQGQDIVLPNRLIFQNPYTQFTINGERRIDLEVGISYGDDLEKVEDLSTKAIEAIPYLKEDKKVEFFYTAFGDSSINFVVRYWVNYGRQPDYFRAISDGIKNLKKTYNENDITIPFPIRTLDFGIKGGEKLDSMLSSNNISKKN</sequence>
<keyword evidence="3" id="KW-1003">Cell membrane</keyword>
<dbReference type="PANTHER" id="PTHR30221">
    <property type="entry name" value="SMALL-CONDUCTANCE MECHANOSENSITIVE CHANNEL"/>
    <property type="match status" value="1"/>
</dbReference>
<dbReference type="Gene3D" id="3.30.70.100">
    <property type="match status" value="1"/>
</dbReference>
<evidence type="ECO:0000256" key="6">
    <source>
        <dbReference type="ARBA" id="ARBA00023136"/>
    </source>
</evidence>
<comment type="caution">
    <text evidence="11">The sequence shown here is derived from an EMBL/GenBank/DDBJ whole genome shotgun (WGS) entry which is preliminary data.</text>
</comment>
<dbReference type="SUPFAM" id="SSF50182">
    <property type="entry name" value="Sm-like ribonucleoproteins"/>
    <property type="match status" value="1"/>
</dbReference>
<dbReference type="OrthoDB" id="1522493at2"/>
<comment type="subcellular location">
    <subcellularLocation>
        <location evidence="1">Cell membrane</location>
        <topology evidence="1">Multi-pass membrane protein</topology>
    </subcellularLocation>
</comment>
<evidence type="ECO:0000256" key="7">
    <source>
        <dbReference type="SAM" id="Phobius"/>
    </source>
</evidence>
<evidence type="ECO:0000313" key="12">
    <source>
        <dbReference type="Proteomes" id="UP000435357"/>
    </source>
</evidence>
<dbReference type="Pfam" id="PF21082">
    <property type="entry name" value="MS_channel_3rd"/>
    <property type="match status" value="1"/>
</dbReference>
<dbReference type="InterPro" id="IPR049278">
    <property type="entry name" value="MS_channel_C"/>
</dbReference>
<feature type="transmembrane region" description="Helical" evidence="7">
    <location>
        <begin position="52"/>
        <end position="76"/>
    </location>
</feature>
<dbReference type="Pfam" id="PF05552">
    <property type="entry name" value="MS_channel_1st_1"/>
    <property type="match status" value="1"/>
</dbReference>
<gene>
    <name evidence="11" type="ORF">F3059_05910</name>
</gene>
<reference evidence="11 12" key="1">
    <citation type="submission" date="2019-09" db="EMBL/GenBank/DDBJ databases">
        <title>Genomes of Cryomorphaceae.</title>
        <authorList>
            <person name="Bowman J.P."/>
        </authorList>
    </citation>
    <scope>NUCLEOTIDE SEQUENCE [LARGE SCALE GENOMIC DNA]</scope>
    <source>
        <strain evidence="11 12">KCTC 52047</strain>
    </source>
</reference>
<dbReference type="PANTHER" id="PTHR30221:SF1">
    <property type="entry name" value="SMALL-CONDUCTANCE MECHANOSENSITIVE CHANNEL"/>
    <property type="match status" value="1"/>
</dbReference>
<dbReference type="InterPro" id="IPR049142">
    <property type="entry name" value="MS_channel_1st"/>
</dbReference>
<organism evidence="11 12">
    <name type="scientific">Salibacter halophilus</name>
    <dbReference type="NCBI Taxonomy" id="1803916"/>
    <lineage>
        <taxon>Bacteria</taxon>
        <taxon>Pseudomonadati</taxon>
        <taxon>Bacteroidota</taxon>
        <taxon>Flavobacteriia</taxon>
        <taxon>Flavobacteriales</taxon>
        <taxon>Salibacteraceae</taxon>
        <taxon>Salibacter</taxon>
    </lineage>
</organism>
<evidence type="ECO:0000259" key="9">
    <source>
        <dbReference type="Pfam" id="PF21082"/>
    </source>
</evidence>
<evidence type="ECO:0000256" key="1">
    <source>
        <dbReference type="ARBA" id="ARBA00004651"/>
    </source>
</evidence>
<feature type="domain" description="Mechanosensitive ion channel MscS" evidence="8">
    <location>
        <begin position="104"/>
        <end position="164"/>
    </location>
</feature>
<dbReference type="InterPro" id="IPR023408">
    <property type="entry name" value="MscS_beta-dom_sf"/>
</dbReference>
<evidence type="ECO:0000313" key="11">
    <source>
        <dbReference type="EMBL" id="KAB1064947.1"/>
    </source>
</evidence>
<dbReference type="InterPro" id="IPR045275">
    <property type="entry name" value="MscS_archaea/bacteria_type"/>
</dbReference>
<keyword evidence="4 7" id="KW-0812">Transmembrane</keyword>
<dbReference type="GO" id="GO:0008381">
    <property type="term" value="F:mechanosensitive monoatomic ion channel activity"/>
    <property type="evidence" value="ECO:0007669"/>
    <property type="project" value="InterPro"/>
</dbReference>
<dbReference type="SUPFAM" id="SSF82689">
    <property type="entry name" value="Mechanosensitive channel protein MscS (YggB), C-terminal domain"/>
    <property type="match status" value="1"/>
</dbReference>
<dbReference type="Gene3D" id="1.10.287.1260">
    <property type="match status" value="1"/>
</dbReference>
<protein>
    <submittedName>
        <fullName evidence="11">Mechanosensitive ion channel family protein</fullName>
    </submittedName>
</protein>
<dbReference type="InterPro" id="IPR011014">
    <property type="entry name" value="MscS_channel_TM-2"/>
</dbReference>
<dbReference type="Pfam" id="PF00924">
    <property type="entry name" value="MS_channel_2nd"/>
    <property type="match status" value="1"/>
</dbReference>
<dbReference type="EMBL" id="WACR01000004">
    <property type="protein sequence ID" value="KAB1064947.1"/>
    <property type="molecule type" value="Genomic_DNA"/>
</dbReference>
<keyword evidence="12" id="KW-1185">Reference proteome</keyword>
<dbReference type="SUPFAM" id="SSF82861">
    <property type="entry name" value="Mechanosensitive channel protein MscS (YggB), transmembrane region"/>
    <property type="match status" value="1"/>
</dbReference>
<proteinExistence type="inferred from homology"/>
<dbReference type="Pfam" id="PF21088">
    <property type="entry name" value="MS_channel_1st"/>
    <property type="match status" value="1"/>
</dbReference>
<dbReference type="InterPro" id="IPR010920">
    <property type="entry name" value="LSM_dom_sf"/>
</dbReference>
<dbReference type="InterPro" id="IPR008910">
    <property type="entry name" value="MSC_TM_helix"/>
</dbReference>
<feature type="domain" description="Mechanosensitive ion channel MscS C-terminal" evidence="9">
    <location>
        <begin position="176"/>
        <end position="258"/>
    </location>
</feature>
<evidence type="ECO:0000259" key="8">
    <source>
        <dbReference type="Pfam" id="PF00924"/>
    </source>
</evidence>
<evidence type="ECO:0000256" key="4">
    <source>
        <dbReference type="ARBA" id="ARBA00022692"/>
    </source>
</evidence>
<keyword evidence="6 7" id="KW-0472">Membrane</keyword>
<feature type="domain" description="Mechanosensitive ion channel transmembrane helices 2/3" evidence="10">
    <location>
        <begin position="62"/>
        <end position="101"/>
    </location>
</feature>
<keyword evidence="5 7" id="KW-1133">Transmembrane helix</keyword>
<feature type="transmembrane region" description="Helical" evidence="7">
    <location>
        <begin position="82"/>
        <end position="100"/>
    </location>
</feature>
<dbReference type="GO" id="GO:0005886">
    <property type="term" value="C:plasma membrane"/>
    <property type="evidence" value="ECO:0007669"/>
    <property type="project" value="UniProtKB-SubCell"/>
</dbReference>
<accession>A0A6N6M5P5</accession>
<dbReference type="InterPro" id="IPR006685">
    <property type="entry name" value="MscS_channel_2nd"/>
</dbReference>
<dbReference type="Gene3D" id="2.30.30.60">
    <property type="match status" value="1"/>
</dbReference>
<dbReference type="Proteomes" id="UP000435357">
    <property type="component" value="Unassembled WGS sequence"/>
</dbReference>
<evidence type="ECO:0000256" key="2">
    <source>
        <dbReference type="ARBA" id="ARBA00008017"/>
    </source>
</evidence>
<comment type="similarity">
    <text evidence="2">Belongs to the MscS (TC 1.A.23) family.</text>
</comment>
<evidence type="ECO:0000259" key="10">
    <source>
        <dbReference type="Pfam" id="PF21088"/>
    </source>
</evidence>